<gene>
    <name evidence="2" type="ORF">ATJ78_0473</name>
</gene>
<keyword evidence="1" id="KW-0812">Transmembrane</keyword>
<protein>
    <submittedName>
        <fullName evidence="2">Uncharacterized protein</fullName>
    </submittedName>
</protein>
<dbReference type="AlphaFoldDB" id="A0A2A9DT84"/>
<proteinExistence type="predicted"/>
<evidence type="ECO:0000313" key="2">
    <source>
        <dbReference type="EMBL" id="PFG29566.1"/>
    </source>
</evidence>
<dbReference type="RefSeq" id="WP_211288413.1">
    <property type="nucleotide sequence ID" value="NZ_PDJE01000001.1"/>
</dbReference>
<dbReference type="NCBIfam" id="NF038354">
    <property type="entry name" value="trnsprt_adja_43"/>
    <property type="match status" value="1"/>
</dbReference>
<comment type="caution">
    <text evidence="2">The sequence shown here is derived from an EMBL/GenBank/DDBJ whole genome shotgun (WGS) entry which is preliminary data.</text>
</comment>
<keyword evidence="3" id="KW-1185">Reference proteome</keyword>
<dbReference type="EMBL" id="PDJE01000001">
    <property type="protein sequence ID" value="PFG29566.1"/>
    <property type="molecule type" value="Genomic_DNA"/>
</dbReference>
<organism evidence="2 3">
    <name type="scientific">Paramicrobacterium agarici</name>
    <dbReference type="NCBI Taxonomy" id="630514"/>
    <lineage>
        <taxon>Bacteria</taxon>
        <taxon>Bacillati</taxon>
        <taxon>Actinomycetota</taxon>
        <taxon>Actinomycetes</taxon>
        <taxon>Micrococcales</taxon>
        <taxon>Microbacteriaceae</taxon>
        <taxon>Paramicrobacterium</taxon>
    </lineage>
</organism>
<reference evidence="2 3" key="1">
    <citation type="submission" date="2017-10" db="EMBL/GenBank/DDBJ databases">
        <title>Sequencing the genomes of 1000 actinobacteria strains.</title>
        <authorList>
            <person name="Klenk H.-P."/>
        </authorList>
    </citation>
    <scope>NUCLEOTIDE SEQUENCE [LARGE SCALE GENOMIC DNA]</scope>
    <source>
        <strain evidence="2 3">DSM 21798</strain>
    </source>
</reference>
<dbReference type="Proteomes" id="UP000221369">
    <property type="component" value="Unassembled WGS sequence"/>
</dbReference>
<evidence type="ECO:0000256" key="1">
    <source>
        <dbReference type="SAM" id="Phobius"/>
    </source>
</evidence>
<evidence type="ECO:0000313" key="3">
    <source>
        <dbReference type="Proteomes" id="UP000221369"/>
    </source>
</evidence>
<feature type="transmembrane region" description="Helical" evidence="1">
    <location>
        <begin position="6"/>
        <end position="29"/>
    </location>
</feature>
<keyword evidence="1" id="KW-0472">Membrane</keyword>
<keyword evidence="1" id="KW-1133">Transmembrane helix</keyword>
<name>A0A2A9DT84_9MICO</name>
<accession>A0A2A9DT84</accession>
<dbReference type="InterPro" id="IPR049820">
    <property type="entry name" value="Trnsprt_adja_ssu-like"/>
</dbReference>
<sequence>MNIILLTLYVLIWPLIVAGTLYFIASAFFREWKEARREGRRLI</sequence>